<dbReference type="GO" id="GO:0034335">
    <property type="term" value="F:DNA negative supercoiling activity"/>
    <property type="evidence" value="ECO:0007669"/>
    <property type="project" value="UniProtKB-ARBA"/>
</dbReference>
<dbReference type="InterPro" id="IPR005741">
    <property type="entry name" value="TopoIV_A_Gpos"/>
</dbReference>
<dbReference type="GO" id="GO:0006265">
    <property type="term" value="P:DNA topological change"/>
    <property type="evidence" value="ECO:0007669"/>
    <property type="project" value="UniProtKB-UniRule"/>
</dbReference>
<organism evidence="12 13">
    <name type="scientific">Vagococcus humatus</name>
    <dbReference type="NCBI Taxonomy" id="1889241"/>
    <lineage>
        <taxon>Bacteria</taxon>
        <taxon>Bacillati</taxon>
        <taxon>Bacillota</taxon>
        <taxon>Bacilli</taxon>
        <taxon>Lactobacillales</taxon>
        <taxon>Enterococcaceae</taxon>
        <taxon>Vagococcus</taxon>
    </lineage>
</organism>
<evidence type="ECO:0000256" key="7">
    <source>
        <dbReference type="ARBA" id="ARBA00063644"/>
    </source>
</evidence>
<reference evidence="12 13" key="1">
    <citation type="submission" date="2018-03" db="EMBL/GenBank/DDBJ databases">
        <authorList>
            <person name="Gulvik C.A."/>
        </authorList>
    </citation>
    <scope>NUCLEOTIDE SEQUENCE [LARGE SCALE GENOMIC DNA]</scope>
    <source>
        <strain evidence="12 13">JCM 31581</strain>
    </source>
</reference>
<gene>
    <name evidence="8 12" type="primary">parC</name>
    <name evidence="12" type="ORF">C7P63_01025</name>
</gene>
<dbReference type="InterPro" id="IPR013760">
    <property type="entry name" value="Topo_IIA-like_dom_sf"/>
</dbReference>
<evidence type="ECO:0000256" key="4">
    <source>
        <dbReference type="ARBA" id="ARBA00023125"/>
    </source>
</evidence>
<dbReference type="Pfam" id="PF03989">
    <property type="entry name" value="DNA_gyraseA_C"/>
    <property type="match status" value="4"/>
</dbReference>
<dbReference type="GO" id="GO:0019897">
    <property type="term" value="C:extrinsic component of plasma membrane"/>
    <property type="evidence" value="ECO:0007669"/>
    <property type="project" value="UniProtKB-UniRule"/>
</dbReference>
<evidence type="ECO:0000256" key="3">
    <source>
        <dbReference type="ARBA" id="ARBA00023029"/>
    </source>
</evidence>
<evidence type="ECO:0000313" key="12">
    <source>
        <dbReference type="EMBL" id="RST89690.1"/>
    </source>
</evidence>
<dbReference type="GO" id="GO:0007059">
    <property type="term" value="P:chromosome segregation"/>
    <property type="evidence" value="ECO:0007669"/>
    <property type="project" value="UniProtKB-UniRule"/>
</dbReference>
<dbReference type="Gene3D" id="3.30.1360.40">
    <property type="match status" value="1"/>
</dbReference>
<dbReference type="InterPro" id="IPR050220">
    <property type="entry name" value="Type_II_DNA_Topoisomerases"/>
</dbReference>
<dbReference type="Gene3D" id="2.120.10.90">
    <property type="entry name" value="DNA gyrase/topoisomerase IV, subunit A, C-terminal"/>
    <property type="match status" value="1"/>
</dbReference>
<feature type="site" description="Transition state stabilizer" evidence="8">
    <location>
        <position position="121"/>
    </location>
</feature>
<protein>
    <recommendedName>
        <fullName evidence="8">DNA topoisomerase 4 subunit A</fullName>
        <ecNumber evidence="8">5.6.2.2</ecNumber>
    </recommendedName>
    <alternativeName>
        <fullName evidence="8">Topoisomerase IV subunit A</fullName>
    </alternativeName>
</protein>
<evidence type="ECO:0000256" key="8">
    <source>
        <dbReference type="HAMAP-Rule" id="MF_00937"/>
    </source>
</evidence>
<dbReference type="GO" id="GO:0005524">
    <property type="term" value="F:ATP binding"/>
    <property type="evidence" value="ECO:0007669"/>
    <property type="project" value="InterPro"/>
</dbReference>
<keyword evidence="6 8" id="KW-0413">Isomerase</keyword>
<comment type="subunit">
    <text evidence="7 8">Heterotetramer composed of ParC and ParE.</text>
</comment>
<dbReference type="Gene3D" id="3.90.199.10">
    <property type="entry name" value="Topoisomerase II, domain 5"/>
    <property type="match status" value="1"/>
</dbReference>
<sequence>MNNHSNEIQELALKDVMGDRFARYSKYIIQERALPDIRDGLKPVQRRILYAMNKDGNTFDKGFRKSAKSVGNIMGNYHPHGDSSIYEAMVRMSQDWKLSEILIEMHGNNGSMDGDPPAAMRYTEARLSELSSELLADIEKETVEFVWNFDDTEKEPTVLPAQFPNLLVNGSTGISAGYATEIPPHNLGEVIDGTIYLIDHPKATTEKLMTYIPAPDFPTGGILQGAKEMQKAYETGKGRVVLRSETAIEKMKGGREQIVVTEIPYEVNKANLVKKMDEIRLTKKIEGIAEVRDETDRTGLRIVIELKKEASSEGILNYLLKNTDLQINYNLNMVAIDEQRPKQVGLKHMLEAYVSHRKMVITRRSQFELQKAQKRAHIVEGLIKALSILDQVIHAIRKSKDKKSAKTHLMELFGFTEDQAEAIVSLQLYRLTNTDVTALQKEASQLQDKIQELQLILDNEKELFKVMKSELRSIKKKYAHPRKTAIEAEIEEIVVETEVLVPEEDVIVTITKEGYWKRSSTRSYAASKPEEIGMKDTDHLVFAKELSTLDHLLMVTDKGTMLYRPVHELPDLKWKEVGEHLSQVINGLDADENILAVFDYHEMDPKQHFLFVTKNGMIKQTKVSEFAPWRTYKSRGTMCMNLKQADERLVNVYLVPEDSKQDVFLVSARGFALRFNLSEVTVVGARAAGVKSMNLREGDQVVNGILLREGEPTPITIVTQRGAVKRMRAEEIEQLTRAKRGLMVIRTLKNQPHEIRYMGESRDQLTLMTADYQFHSIEENDFPISDRTSNGSFVTNEDKEGEVVEVFQTLDIQELRQENSEKS</sequence>
<keyword evidence="5 8" id="KW-0472">Membrane</keyword>
<keyword evidence="3 8" id="KW-0799">Topoisomerase</keyword>
<comment type="subcellular location">
    <subcellularLocation>
        <location evidence="8">Cell membrane</location>
        <topology evidence="8">Peripheral membrane protein</topology>
    </subcellularLocation>
</comment>
<feature type="coiled-coil region" evidence="10">
    <location>
        <begin position="429"/>
        <end position="477"/>
    </location>
</feature>
<dbReference type="CDD" id="cd00187">
    <property type="entry name" value="TOP4c"/>
    <property type="match status" value="1"/>
</dbReference>
<dbReference type="Pfam" id="PF00521">
    <property type="entry name" value="DNA_topoisoIV"/>
    <property type="match status" value="1"/>
</dbReference>
<dbReference type="NCBIfam" id="NF004044">
    <property type="entry name" value="PRK05561.1"/>
    <property type="match status" value="1"/>
</dbReference>
<dbReference type="EMBL" id="PXZH01000001">
    <property type="protein sequence ID" value="RST89690.1"/>
    <property type="molecule type" value="Genomic_DNA"/>
</dbReference>
<evidence type="ECO:0000256" key="6">
    <source>
        <dbReference type="ARBA" id="ARBA00023235"/>
    </source>
</evidence>
<comment type="function">
    <text evidence="8">Topoisomerase IV is essential for chromosome segregation. It relaxes supercoiled DNA. Performs the decatenation events required during the replication of a circular DNA molecule.</text>
</comment>
<keyword evidence="4 8" id="KW-0238">DNA-binding</keyword>
<dbReference type="FunFam" id="3.90.199.10:FF:000001">
    <property type="entry name" value="DNA gyrase subunit A"/>
    <property type="match status" value="1"/>
</dbReference>
<dbReference type="FunFam" id="2.120.10.90:FF:000005">
    <property type="entry name" value="DNA topoisomerase 4 subunit A"/>
    <property type="match status" value="1"/>
</dbReference>
<dbReference type="OrthoDB" id="9806486at2"/>
<keyword evidence="10" id="KW-0175">Coiled coil</keyword>
<feature type="active site" description="O-(5'-phospho-DNA)-tyrosine intermediate" evidence="8 9">
    <location>
        <position position="122"/>
    </location>
</feature>
<proteinExistence type="inferred from homology"/>
<dbReference type="InterPro" id="IPR002205">
    <property type="entry name" value="Topo_IIA_dom_A"/>
</dbReference>
<feature type="site" description="Interaction with DNA" evidence="8">
    <location>
        <position position="97"/>
    </location>
</feature>
<dbReference type="SUPFAM" id="SSF56719">
    <property type="entry name" value="Type II DNA topoisomerase"/>
    <property type="match status" value="1"/>
</dbReference>
<dbReference type="SUPFAM" id="SSF101904">
    <property type="entry name" value="GyrA/ParC C-terminal domain-like"/>
    <property type="match status" value="1"/>
</dbReference>
<name>A0A429Z7I7_9ENTE</name>
<dbReference type="EC" id="5.6.2.2" evidence="8"/>
<dbReference type="InterPro" id="IPR013757">
    <property type="entry name" value="Topo_IIA_A_a_sf"/>
</dbReference>
<dbReference type="Gene3D" id="1.10.268.10">
    <property type="entry name" value="Topoisomerase, domain 3"/>
    <property type="match status" value="1"/>
</dbReference>
<comment type="caution">
    <text evidence="12">The sequence shown here is derived from an EMBL/GenBank/DDBJ whole genome shotgun (WGS) entry which is preliminary data.</text>
</comment>
<evidence type="ECO:0000313" key="13">
    <source>
        <dbReference type="Proteomes" id="UP000277864"/>
    </source>
</evidence>
<dbReference type="NCBIfam" id="TIGR01061">
    <property type="entry name" value="parC_Gpos"/>
    <property type="match status" value="1"/>
</dbReference>
<dbReference type="PROSITE" id="PS52040">
    <property type="entry name" value="TOPO_IIA"/>
    <property type="match status" value="1"/>
</dbReference>
<keyword evidence="13" id="KW-1185">Reference proteome</keyword>
<comment type="similarity">
    <text evidence="8">Belongs to the type II topoisomerase GyrA/ParC subunit family. ParC type 2 subfamily.</text>
</comment>
<dbReference type="InterPro" id="IPR035516">
    <property type="entry name" value="Gyrase/topoIV_suA_C"/>
</dbReference>
<dbReference type="PANTHER" id="PTHR43493:SF9">
    <property type="entry name" value="DNA TOPOISOMERASE 4 SUBUNIT A"/>
    <property type="match status" value="1"/>
</dbReference>
<feature type="site" description="Interaction with DNA" evidence="8">
    <location>
        <position position="78"/>
    </location>
</feature>
<dbReference type="GO" id="GO:0005737">
    <property type="term" value="C:cytoplasm"/>
    <property type="evidence" value="ECO:0007669"/>
    <property type="project" value="TreeGrafter"/>
</dbReference>
<keyword evidence="2 8" id="KW-1003">Cell membrane</keyword>
<evidence type="ECO:0000256" key="2">
    <source>
        <dbReference type="ARBA" id="ARBA00022475"/>
    </source>
</evidence>
<dbReference type="FunFam" id="1.10.268.10:FF:000001">
    <property type="entry name" value="DNA gyrase subunit A"/>
    <property type="match status" value="1"/>
</dbReference>
<feature type="domain" description="Topo IIA-type catalytic" evidence="11">
    <location>
        <begin position="34"/>
        <end position="499"/>
    </location>
</feature>
<feature type="site" description="Interaction with DNA" evidence="8">
    <location>
        <position position="80"/>
    </location>
</feature>
<dbReference type="HAMAP" id="MF_00937">
    <property type="entry name" value="ParC_type2"/>
    <property type="match status" value="1"/>
</dbReference>
<dbReference type="SMART" id="SM00434">
    <property type="entry name" value="TOP4c"/>
    <property type="match status" value="1"/>
</dbReference>
<evidence type="ECO:0000256" key="10">
    <source>
        <dbReference type="SAM" id="Coils"/>
    </source>
</evidence>
<evidence type="ECO:0000256" key="1">
    <source>
        <dbReference type="ARBA" id="ARBA00000185"/>
    </source>
</evidence>
<dbReference type="GO" id="GO:0005694">
    <property type="term" value="C:chromosome"/>
    <property type="evidence" value="ECO:0007669"/>
    <property type="project" value="InterPro"/>
</dbReference>
<feature type="site" description="Interaction with DNA" evidence="8">
    <location>
        <position position="42"/>
    </location>
</feature>
<evidence type="ECO:0000259" key="11">
    <source>
        <dbReference type="PROSITE" id="PS52040"/>
    </source>
</evidence>
<dbReference type="AlphaFoldDB" id="A0A429Z7I7"/>
<comment type="catalytic activity">
    <reaction evidence="1 8 9">
        <text>ATP-dependent breakage, passage and rejoining of double-stranded DNA.</text>
        <dbReference type="EC" id="5.6.2.2"/>
    </reaction>
</comment>
<dbReference type="GO" id="GO:0009330">
    <property type="term" value="C:DNA topoisomerase type II (double strand cut, ATP-hydrolyzing) complex"/>
    <property type="evidence" value="ECO:0007669"/>
    <property type="project" value="TreeGrafter"/>
</dbReference>
<dbReference type="PANTHER" id="PTHR43493">
    <property type="entry name" value="DNA GYRASE/TOPOISOMERASE SUBUNIT A"/>
    <property type="match status" value="1"/>
</dbReference>
<evidence type="ECO:0000256" key="9">
    <source>
        <dbReference type="PROSITE-ProRule" id="PRU01384"/>
    </source>
</evidence>
<dbReference type="RefSeq" id="WP_125942301.1">
    <property type="nucleotide sequence ID" value="NZ_PXZH01000001.1"/>
</dbReference>
<dbReference type="InterPro" id="IPR006691">
    <property type="entry name" value="GyrA/parC_rep"/>
</dbReference>
<evidence type="ECO:0000256" key="5">
    <source>
        <dbReference type="ARBA" id="ARBA00023136"/>
    </source>
</evidence>
<accession>A0A429Z7I7</accession>
<dbReference type="FunFam" id="3.30.1360.40:FF:000002">
    <property type="entry name" value="DNA gyrase subunit A"/>
    <property type="match status" value="1"/>
</dbReference>
<dbReference type="Proteomes" id="UP000277864">
    <property type="component" value="Unassembled WGS sequence"/>
</dbReference>
<feature type="site" description="Interaction with DNA" evidence="8">
    <location>
        <position position="91"/>
    </location>
</feature>
<dbReference type="InterPro" id="IPR013758">
    <property type="entry name" value="Topo_IIA_A/C_ab"/>
</dbReference>
<dbReference type="GO" id="GO:0003677">
    <property type="term" value="F:DNA binding"/>
    <property type="evidence" value="ECO:0007669"/>
    <property type="project" value="UniProtKB-UniRule"/>
</dbReference>